<dbReference type="InterPro" id="IPR021889">
    <property type="entry name" value="DUF3500"/>
</dbReference>
<gene>
    <name evidence="1" type="ORF">H0264_22315</name>
</gene>
<dbReference type="RefSeq" id="WP_181579332.1">
    <property type="nucleotide sequence ID" value="NZ_CP059399.1"/>
</dbReference>
<dbReference type="AlphaFoldDB" id="A0A7D6Z1D3"/>
<dbReference type="KEGG" id="nhu:H0264_22315"/>
<name>A0A7D6Z1D3_9NOCA</name>
<accession>A0A7D6Z1D3</accession>
<proteinExistence type="predicted"/>
<protein>
    <submittedName>
        <fullName evidence="1">DUF3500 domain-containing protein</fullName>
    </submittedName>
</protein>
<evidence type="ECO:0000313" key="1">
    <source>
        <dbReference type="EMBL" id="QLY28124.1"/>
    </source>
</evidence>
<dbReference type="EMBL" id="CP059399">
    <property type="protein sequence ID" value="QLY28124.1"/>
    <property type="molecule type" value="Genomic_DNA"/>
</dbReference>
<organism evidence="1 2">
    <name type="scientific">Nocardia huaxiensis</name>
    <dbReference type="NCBI Taxonomy" id="2755382"/>
    <lineage>
        <taxon>Bacteria</taxon>
        <taxon>Bacillati</taxon>
        <taxon>Actinomycetota</taxon>
        <taxon>Actinomycetes</taxon>
        <taxon>Mycobacteriales</taxon>
        <taxon>Nocardiaceae</taxon>
        <taxon>Nocardia</taxon>
    </lineage>
</organism>
<reference evidence="1 2" key="1">
    <citation type="submission" date="2020-07" db="EMBL/GenBank/DDBJ databases">
        <authorList>
            <person name="Zhuang K."/>
            <person name="Ran Y."/>
        </authorList>
    </citation>
    <scope>NUCLEOTIDE SEQUENCE [LARGE SCALE GENOMIC DNA]</scope>
    <source>
        <strain evidence="1 2">WCH-YHL-001</strain>
    </source>
</reference>
<dbReference type="Pfam" id="PF12006">
    <property type="entry name" value="DUF3500"/>
    <property type="match status" value="1"/>
</dbReference>
<keyword evidence="2" id="KW-1185">Reference proteome</keyword>
<dbReference type="Proteomes" id="UP000515512">
    <property type="component" value="Chromosome"/>
</dbReference>
<sequence>MSPTDEAAVAAAMGKAAESWLNSLTVDQRSAAQYASPLVAESDRERLRWFYTPTDHGGLALREQIPRQQSLAMQLVATGLSEGGYATVATVMGLEHILDRVEGWHVTWGRQRGRDPELYWLRVFGHPSDTVWAWRLGGHHVSLNNLIVEGRLVATTPCFIGADPATTTLLGTSLRPLAGLEEVARRLVRSLDSDQLGRALLHPSAISDIVSGNRPCLADGDAMMHMQDLWRGQFADPALTDLVDQIDRRAEQASGYGEADHARLAYSTIPKGLCAQALDTEQRGWLRDLIGLYTGRAPQPLADRETDHYAYDAILDTVHFAWAGSLERGDPHYYRVQGPRLLLEYDNTQRNANHAHSVWRDPLADFGFDALAAHRRRSVH</sequence>
<evidence type="ECO:0000313" key="2">
    <source>
        <dbReference type="Proteomes" id="UP000515512"/>
    </source>
</evidence>
<dbReference type="PANTHER" id="PTHR37489:SF1">
    <property type="entry name" value="DUF3500 DOMAIN-CONTAINING PROTEIN"/>
    <property type="match status" value="1"/>
</dbReference>
<dbReference type="PANTHER" id="PTHR37489">
    <property type="entry name" value="DUF3500 DOMAIN-CONTAINING PROTEIN"/>
    <property type="match status" value="1"/>
</dbReference>